<keyword evidence="3" id="KW-0863">Zinc-finger</keyword>
<comment type="caution">
    <text evidence="6">The sequence shown here is derived from an EMBL/GenBank/DDBJ whole genome shotgun (WGS) entry which is preliminary data.</text>
</comment>
<dbReference type="SMART" id="SM01175">
    <property type="entry name" value="DUF4206"/>
    <property type="match status" value="1"/>
</dbReference>
<dbReference type="GO" id="GO:0008270">
    <property type="term" value="F:zinc ion binding"/>
    <property type="evidence" value="ECO:0007669"/>
    <property type="project" value="UniProtKB-KW"/>
</dbReference>
<proteinExistence type="predicted"/>
<feature type="domain" description="Rubicon Homology" evidence="5">
    <location>
        <begin position="1"/>
        <end position="73"/>
    </location>
</feature>
<evidence type="ECO:0000256" key="2">
    <source>
        <dbReference type="ARBA" id="ARBA00022737"/>
    </source>
</evidence>
<dbReference type="Proteomes" id="UP001174909">
    <property type="component" value="Unassembled WGS sequence"/>
</dbReference>
<dbReference type="PANTHER" id="PTHR12326:SF12">
    <property type="entry name" value="PLECKSTRIN HOMOLOGY AND RUN DOMAIN CONTAINING M1"/>
    <property type="match status" value="1"/>
</dbReference>
<name>A0AA35SNL9_GEOBA</name>
<dbReference type="InterPro" id="IPR051366">
    <property type="entry name" value="DEF8"/>
</dbReference>
<dbReference type="AlphaFoldDB" id="A0AA35SNL9"/>
<evidence type="ECO:0000256" key="4">
    <source>
        <dbReference type="ARBA" id="ARBA00022833"/>
    </source>
</evidence>
<dbReference type="PANTHER" id="PTHR12326">
    <property type="entry name" value="PLECKSTRIN HOMOLOGY DOMAIN CONTAINING PROTEIN"/>
    <property type="match status" value="1"/>
</dbReference>
<keyword evidence="7" id="KW-1185">Reference proteome</keyword>
<evidence type="ECO:0000256" key="1">
    <source>
        <dbReference type="ARBA" id="ARBA00022723"/>
    </source>
</evidence>
<organism evidence="6 7">
    <name type="scientific">Geodia barretti</name>
    <name type="common">Barrett's horny sponge</name>
    <dbReference type="NCBI Taxonomy" id="519541"/>
    <lineage>
        <taxon>Eukaryota</taxon>
        <taxon>Metazoa</taxon>
        <taxon>Porifera</taxon>
        <taxon>Demospongiae</taxon>
        <taxon>Heteroscleromorpha</taxon>
        <taxon>Tetractinellida</taxon>
        <taxon>Astrophorina</taxon>
        <taxon>Geodiidae</taxon>
        <taxon>Geodia</taxon>
    </lineage>
</organism>
<evidence type="ECO:0000313" key="7">
    <source>
        <dbReference type="Proteomes" id="UP001174909"/>
    </source>
</evidence>
<dbReference type="InterPro" id="IPR025258">
    <property type="entry name" value="RH_dom"/>
</dbReference>
<dbReference type="Pfam" id="PF13901">
    <property type="entry name" value="RH_dom"/>
    <property type="match status" value="1"/>
</dbReference>
<keyword evidence="4" id="KW-0862">Zinc</keyword>
<keyword evidence="2" id="KW-0677">Repeat</keyword>
<reference evidence="6" key="1">
    <citation type="submission" date="2023-03" db="EMBL/GenBank/DDBJ databases">
        <authorList>
            <person name="Steffen K."/>
            <person name="Cardenas P."/>
        </authorList>
    </citation>
    <scope>NUCLEOTIDE SEQUENCE</scope>
</reference>
<accession>A0AA35SNL9</accession>
<evidence type="ECO:0000259" key="5">
    <source>
        <dbReference type="SMART" id="SM01175"/>
    </source>
</evidence>
<protein>
    <submittedName>
        <fullName evidence="6">Pleckstrin homology domain-containing family M member 3</fullName>
    </submittedName>
</protein>
<evidence type="ECO:0000256" key="3">
    <source>
        <dbReference type="ARBA" id="ARBA00022771"/>
    </source>
</evidence>
<evidence type="ECO:0000313" key="6">
    <source>
        <dbReference type="EMBL" id="CAI8032407.1"/>
    </source>
</evidence>
<keyword evidence="1" id="KW-0479">Metal-binding</keyword>
<gene>
    <name evidence="6" type="ORF">GBAR_LOCUS18326</name>
</gene>
<sequence>MRKTVRTVSTHVRQCPLCSQKGFICEGCHGNNIIYPFDLRDTYQCPSCSAVYHYVCTPEKGNCSKCLCIHRRRQALCSDF</sequence>
<dbReference type="EMBL" id="CASHTH010002601">
    <property type="protein sequence ID" value="CAI8032407.1"/>
    <property type="molecule type" value="Genomic_DNA"/>
</dbReference>